<accession>A0ABV8RHI1</accession>
<organism evidence="1 2">
    <name type="scientific">Sphingorhabdus arenilitoris</name>
    <dbReference type="NCBI Taxonomy" id="1490041"/>
    <lineage>
        <taxon>Bacteria</taxon>
        <taxon>Pseudomonadati</taxon>
        <taxon>Pseudomonadota</taxon>
        <taxon>Alphaproteobacteria</taxon>
        <taxon>Sphingomonadales</taxon>
        <taxon>Sphingomonadaceae</taxon>
        <taxon>Sphingorhabdus</taxon>
    </lineage>
</organism>
<keyword evidence="2" id="KW-1185">Reference proteome</keyword>
<protein>
    <recommendedName>
        <fullName evidence="3">DUF4157 domain-containing protein</fullName>
    </recommendedName>
</protein>
<evidence type="ECO:0000313" key="1">
    <source>
        <dbReference type="EMBL" id="MFC4292843.1"/>
    </source>
</evidence>
<proteinExistence type="predicted"/>
<reference evidence="2" key="1">
    <citation type="journal article" date="2019" name="Int. J. Syst. Evol. Microbiol.">
        <title>The Global Catalogue of Microorganisms (GCM) 10K type strain sequencing project: providing services to taxonomists for standard genome sequencing and annotation.</title>
        <authorList>
            <consortium name="The Broad Institute Genomics Platform"/>
            <consortium name="The Broad Institute Genome Sequencing Center for Infectious Disease"/>
            <person name="Wu L."/>
            <person name="Ma J."/>
        </authorList>
    </citation>
    <scope>NUCLEOTIDE SEQUENCE [LARGE SCALE GENOMIC DNA]</scope>
    <source>
        <strain evidence="2">CECT 8531</strain>
    </source>
</reference>
<sequence length="191" mass="21458">MNRLNFPIALFIALGACNSIPPEFTKEQLSEYQNPSVQTRVKIDAQFPAALQFFEKTQEAALKLGRSLTQAEITDAKAVGVTHPEKIRIYVTGNFPIFTDPVTGKKDNQSRAGAMAMGYGIFIKPKYSSARWVKAHEFVHVRQFETLGPKDMIRQVLLEKQVFSNNLIPTEREAIEVSEAYIGKSAPKYAY</sequence>
<dbReference type="Proteomes" id="UP001595887">
    <property type="component" value="Unassembled WGS sequence"/>
</dbReference>
<dbReference type="PROSITE" id="PS51257">
    <property type="entry name" value="PROKAR_LIPOPROTEIN"/>
    <property type="match status" value="1"/>
</dbReference>
<evidence type="ECO:0000313" key="2">
    <source>
        <dbReference type="Proteomes" id="UP001595887"/>
    </source>
</evidence>
<comment type="caution">
    <text evidence="1">The sequence shown here is derived from an EMBL/GenBank/DDBJ whole genome shotgun (WGS) entry which is preliminary data.</text>
</comment>
<dbReference type="EMBL" id="JBHSDH010000013">
    <property type="protein sequence ID" value="MFC4292843.1"/>
    <property type="molecule type" value="Genomic_DNA"/>
</dbReference>
<evidence type="ECO:0008006" key="3">
    <source>
        <dbReference type="Google" id="ProtNLM"/>
    </source>
</evidence>
<gene>
    <name evidence="1" type="ORF">ACFOWX_10505</name>
</gene>
<dbReference type="RefSeq" id="WP_381423862.1">
    <property type="nucleotide sequence ID" value="NZ_JBHSDH010000013.1"/>
</dbReference>
<name>A0ABV8RHI1_9SPHN</name>